<dbReference type="Gene3D" id="3.60.10.10">
    <property type="entry name" value="Endonuclease/exonuclease/phosphatase"/>
    <property type="match status" value="1"/>
</dbReference>
<dbReference type="PANTHER" id="PTHR11505">
    <property type="entry name" value="L1 TRANSPOSABLE ELEMENT-RELATED"/>
    <property type="match status" value="1"/>
</dbReference>
<comment type="caution">
    <text evidence="3">The sequence shown here is derived from an EMBL/GenBank/DDBJ whole genome shotgun (WGS) entry which is preliminary data.</text>
</comment>
<dbReference type="Gene3D" id="1.10.287.1490">
    <property type="match status" value="1"/>
</dbReference>
<dbReference type="InterPro" id="IPR036691">
    <property type="entry name" value="Endo/exonu/phosph_ase_sf"/>
</dbReference>
<gene>
    <name evidence="3" type="ORF">KUTeg_017590</name>
</gene>
<keyword evidence="4" id="KW-1185">Reference proteome</keyword>
<evidence type="ECO:0000313" key="3">
    <source>
        <dbReference type="EMBL" id="KAJ8304007.1"/>
    </source>
</evidence>
<organism evidence="3 4">
    <name type="scientific">Tegillarca granosa</name>
    <name type="common">Malaysian cockle</name>
    <name type="synonym">Anadara granosa</name>
    <dbReference type="NCBI Taxonomy" id="220873"/>
    <lineage>
        <taxon>Eukaryota</taxon>
        <taxon>Metazoa</taxon>
        <taxon>Spiralia</taxon>
        <taxon>Lophotrochozoa</taxon>
        <taxon>Mollusca</taxon>
        <taxon>Bivalvia</taxon>
        <taxon>Autobranchia</taxon>
        <taxon>Pteriomorphia</taxon>
        <taxon>Arcoida</taxon>
        <taxon>Arcoidea</taxon>
        <taxon>Arcidae</taxon>
        <taxon>Tegillarca</taxon>
    </lineage>
</organism>
<reference evidence="3 4" key="1">
    <citation type="submission" date="2022-12" db="EMBL/GenBank/DDBJ databases">
        <title>Chromosome-level genome of Tegillarca granosa.</title>
        <authorList>
            <person name="Kim J."/>
        </authorList>
    </citation>
    <scope>NUCLEOTIDE SEQUENCE [LARGE SCALE GENOMIC DNA]</scope>
    <source>
        <strain evidence="3">Teg-2019</strain>
        <tissue evidence="3">Adductor muscle</tissue>
    </source>
</reference>
<evidence type="ECO:0008006" key="5">
    <source>
        <dbReference type="Google" id="ProtNLM"/>
    </source>
</evidence>
<evidence type="ECO:0000256" key="2">
    <source>
        <dbReference type="SAM" id="MobiDB-lite"/>
    </source>
</evidence>
<sequence length="774" mass="90543">MEDDVVKASNGDSSQKQPKKRKRKKSKKENVIDNVMKGTSKGGKQSETTKTNNMSTVSNDIHTFNQMPQDFNYSQNMMASPNMQQMHSMPQNLMYPVGTPTIPSPQLGQQTTPLWVSELFSRLENMSAKLSTLDTVNETVNKIKSQLNSVEQETKRLDGKIKDIEKSTESISQFFDEQKQSVDSIKCVIKDMTKQINNQAADIDKTFVEIKSENDRLKHELLDIKMRSMRDNLLFFNITETNGEDCVNVIHEFCGNKLGIRDAKDIKIDRAHRIGKYRDNKPRPIVTKFNFYGDRERIRKLGKEKLDGKTYKITQQLPQEIRERRRNLQPVFDDLVKKGGKPYFKMDHYDLLLLTETWLKKEEVVHLDGFVDVSFINRSVNIGRRNEGGLGVFCKAGKVNGISVEKKIQNGIIILKLSKSYFSMNDDVYICLVYIPHAKSEYYNVVDFDFFETLTDITCEFEQKGKVFIAGDMNARIGQETDYIVINNLDRFVYGKQYIDGHYDKRRQNDWFGDKCRRQKMQFNSARNKYYRNPTENNKSKYLHERCQYNKIKRSAKFRYMNSKCKQLSKLSKTNPKKFWQTVKPQSKQKCPVPVNDFYKMFQELLGDRHSDFDENNYIDQSINDVFVEELDSPFTETEILSTIKKIACFKLRPIPRYFYFCVGVLMFFTKHHVRHIVFKHVTCSCLSLSSYRECFLSEISNVFEIRVNLELNSLSEYRQLLVDQNTSSKKRKEFIHMLFILVKPQDEDLKVLEALYDSKASFKEATFYIGPKE</sequence>
<feature type="region of interest" description="Disordered" evidence="2">
    <location>
        <begin position="1"/>
        <end position="56"/>
    </location>
</feature>
<dbReference type="EMBL" id="JARBDR010000903">
    <property type="protein sequence ID" value="KAJ8304007.1"/>
    <property type="molecule type" value="Genomic_DNA"/>
</dbReference>
<feature type="compositionally biased region" description="Basic residues" evidence="2">
    <location>
        <begin position="17"/>
        <end position="27"/>
    </location>
</feature>
<proteinExistence type="predicted"/>
<feature type="coiled-coil region" evidence="1">
    <location>
        <begin position="133"/>
        <end position="167"/>
    </location>
</feature>
<keyword evidence="1" id="KW-0175">Coiled coil</keyword>
<dbReference type="Gene3D" id="3.30.70.1820">
    <property type="entry name" value="L1 transposable element, RRM domain"/>
    <property type="match status" value="1"/>
</dbReference>
<protein>
    <recommendedName>
        <fullName evidence="5">Endonuclease/exonuclease/phosphatase domain-containing protein</fullName>
    </recommendedName>
</protein>
<dbReference type="Proteomes" id="UP001217089">
    <property type="component" value="Unassembled WGS sequence"/>
</dbReference>
<evidence type="ECO:0000256" key="1">
    <source>
        <dbReference type="SAM" id="Coils"/>
    </source>
</evidence>
<dbReference type="SUPFAM" id="SSF56219">
    <property type="entry name" value="DNase I-like"/>
    <property type="match status" value="1"/>
</dbReference>
<evidence type="ECO:0000313" key="4">
    <source>
        <dbReference type="Proteomes" id="UP001217089"/>
    </source>
</evidence>
<dbReference type="InterPro" id="IPR004244">
    <property type="entry name" value="Transposase_22"/>
</dbReference>
<feature type="compositionally biased region" description="Polar residues" evidence="2">
    <location>
        <begin position="42"/>
        <end position="56"/>
    </location>
</feature>
<name>A0ABQ9EJ89_TEGGR</name>
<accession>A0ABQ9EJ89</accession>